<dbReference type="Gene3D" id="1.10.10.10">
    <property type="entry name" value="Winged helix-like DNA-binding domain superfamily/Winged helix DNA-binding domain"/>
    <property type="match status" value="1"/>
</dbReference>
<name>A0A4R6K1G0_9ACTN</name>
<dbReference type="GO" id="GO:0000976">
    <property type="term" value="F:transcription cis-regulatory region binding"/>
    <property type="evidence" value="ECO:0007669"/>
    <property type="project" value="TreeGrafter"/>
</dbReference>
<evidence type="ECO:0000256" key="2">
    <source>
        <dbReference type="PROSITE-ProRule" id="PRU00169"/>
    </source>
</evidence>
<comment type="caution">
    <text evidence="6">The sequence shown here is derived from an EMBL/GenBank/DDBJ whole genome shotgun (WGS) entry which is preliminary data.</text>
</comment>
<dbReference type="InterPro" id="IPR016032">
    <property type="entry name" value="Sig_transdc_resp-reg_C-effctor"/>
</dbReference>
<feature type="domain" description="Response regulatory" evidence="4">
    <location>
        <begin position="10"/>
        <end position="124"/>
    </location>
</feature>
<dbReference type="InterPro" id="IPR001867">
    <property type="entry name" value="OmpR/PhoB-type_DNA-bd"/>
</dbReference>
<dbReference type="CDD" id="cd00383">
    <property type="entry name" value="trans_reg_C"/>
    <property type="match status" value="1"/>
</dbReference>
<dbReference type="GO" id="GO:0006355">
    <property type="term" value="P:regulation of DNA-templated transcription"/>
    <property type="evidence" value="ECO:0007669"/>
    <property type="project" value="InterPro"/>
</dbReference>
<keyword evidence="7" id="KW-1185">Reference proteome</keyword>
<dbReference type="SUPFAM" id="SSF52172">
    <property type="entry name" value="CheY-like"/>
    <property type="match status" value="1"/>
</dbReference>
<dbReference type="EMBL" id="SNWR01000001">
    <property type="protein sequence ID" value="TDO41941.1"/>
    <property type="molecule type" value="Genomic_DNA"/>
</dbReference>
<evidence type="ECO:0000256" key="3">
    <source>
        <dbReference type="PROSITE-ProRule" id="PRU01091"/>
    </source>
</evidence>
<dbReference type="Gene3D" id="3.40.50.2300">
    <property type="match status" value="1"/>
</dbReference>
<dbReference type="InterPro" id="IPR011006">
    <property type="entry name" value="CheY-like_superfamily"/>
</dbReference>
<evidence type="ECO:0000259" key="4">
    <source>
        <dbReference type="PROSITE" id="PS50110"/>
    </source>
</evidence>
<feature type="DNA-binding region" description="OmpR/PhoB-type" evidence="3">
    <location>
        <begin position="132"/>
        <end position="227"/>
    </location>
</feature>
<dbReference type="PROSITE" id="PS50110">
    <property type="entry name" value="RESPONSE_REGULATORY"/>
    <property type="match status" value="1"/>
</dbReference>
<proteinExistence type="predicted"/>
<dbReference type="PROSITE" id="PS51755">
    <property type="entry name" value="OMPR_PHOB"/>
    <property type="match status" value="1"/>
</dbReference>
<organism evidence="6 7">
    <name type="scientific">Paractinoplanes brasiliensis</name>
    <dbReference type="NCBI Taxonomy" id="52695"/>
    <lineage>
        <taxon>Bacteria</taxon>
        <taxon>Bacillati</taxon>
        <taxon>Actinomycetota</taxon>
        <taxon>Actinomycetes</taxon>
        <taxon>Micromonosporales</taxon>
        <taxon>Micromonosporaceae</taxon>
        <taxon>Paractinoplanes</taxon>
    </lineage>
</organism>
<keyword evidence="1 3" id="KW-0238">DNA-binding</keyword>
<dbReference type="SUPFAM" id="SSF46894">
    <property type="entry name" value="C-terminal effector domain of the bipartite response regulators"/>
    <property type="match status" value="1"/>
</dbReference>
<keyword evidence="2" id="KW-0597">Phosphoprotein</keyword>
<dbReference type="GO" id="GO:0032993">
    <property type="term" value="C:protein-DNA complex"/>
    <property type="evidence" value="ECO:0007669"/>
    <property type="project" value="TreeGrafter"/>
</dbReference>
<sequence>MGAASVKHMRVLVVEDEKTLARYIAEGLRDRAMSVDLAHDGTTALDKLGSGEYDIVVLDRDLPGAHGDEVCRRLIADGGRARVLMLTAMADVGDRVTGLRLGADDYLGKPFDFEELVARVDALGRRSRPALPPVLRHGGIALDSGLREVTRDGRPVVLSNKEFGVLAALMAAGGAVVSAEELLRTVWDENADPFTNAVRITMHRLRGKLGEPTAIETLPGVGYRMAGRAA</sequence>
<dbReference type="PANTHER" id="PTHR48111">
    <property type="entry name" value="REGULATOR OF RPOS"/>
    <property type="match status" value="1"/>
</dbReference>
<gene>
    <name evidence="6" type="ORF">C8E87_5701</name>
</gene>
<dbReference type="InterPro" id="IPR036388">
    <property type="entry name" value="WH-like_DNA-bd_sf"/>
</dbReference>
<feature type="modified residue" description="4-aspartylphosphate" evidence="2">
    <location>
        <position position="59"/>
    </location>
</feature>
<evidence type="ECO:0000259" key="5">
    <source>
        <dbReference type="PROSITE" id="PS51755"/>
    </source>
</evidence>
<dbReference type="SMART" id="SM00448">
    <property type="entry name" value="REC"/>
    <property type="match status" value="1"/>
</dbReference>
<accession>A0A4R6K1G0</accession>
<dbReference type="InterPro" id="IPR001789">
    <property type="entry name" value="Sig_transdc_resp-reg_receiver"/>
</dbReference>
<dbReference type="Gene3D" id="6.10.250.690">
    <property type="match status" value="1"/>
</dbReference>
<reference evidence="6 7" key="1">
    <citation type="submission" date="2019-03" db="EMBL/GenBank/DDBJ databases">
        <title>Sequencing the genomes of 1000 actinobacteria strains.</title>
        <authorList>
            <person name="Klenk H.-P."/>
        </authorList>
    </citation>
    <scope>NUCLEOTIDE SEQUENCE [LARGE SCALE GENOMIC DNA]</scope>
    <source>
        <strain evidence="6 7">DSM 43805</strain>
    </source>
</reference>
<evidence type="ECO:0000313" key="6">
    <source>
        <dbReference type="EMBL" id="TDO41941.1"/>
    </source>
</evidence>
<dbReference type="GO" id="GO:0000156">
    <property type="term" value="F:phosphorelay response regulator activity"/>
    <property type="evidence" value="ECO:0007669"/>
    <property type="project" value="TreeGrafter"/>
</dbReference>
<protein>
    <submittedName>
        <fullName evidence="6">Winged helix family two component transcriptional regulator</fullName>
    </submittedName>
</protein>
<evidence type="ECO:0000313" key="7">
    <source>
        <dbReference type="Proteomes" id="UP000294901"/>
    </source>
</evidence>
<dbReference type="Pfam" id="PF00072">
    <property type="entry name" value="Response_reg"/>
    <property type="match status" value="1"/>
</dbReference>
<feature type="domain" description="OmpR/PhoB-type" evidence="5">
    <location>
        <begin position="132"/>
        <end position="227"/>
    </location>
</feature>
<dbReference type="InterPro" id="IPR039420">
    <property type="entry name" value="WalR-like"/>
</dbReference>
<dbReference type="PANTHER" id="PTHR48111:SF36">
    <property type="entry name" value="TRANSCRIPTIONAL REGULATORY PROTEIN CUTR"/>
    <property type="match status" value="1"/>
</dbReference>
<dbReference type="Proteomes" id="UP000294901">
    <property type="component" value="Unassembled WGS sequence"/>
</dbReference>
<dbReference type="GO" id="GO:0005829">
    <property type="term" value="C:cytosol"/>
    <property type="evidence" value="ECO:0007669"/>
    <property type="project" value="TreeGrafter"/>
</dbReference>
<evidence type="ECO:0000256" key="1">
    <source>
        <dbReference type="ARBA" id="ARBA00023125"/>
    </source>
</evidence>
<dbReference type="AlphaFoldDB" id="A0A4R6K1G0"/>
<dbReference type="SMART" id="SM00862">
    <property type="entry name" value="Trans_reg_C"/>
    <property type="match status" value="1"/>
</dbReference>
<dbReference type="Pfam" id="PF00486">
    <property type="entry name" value="Trans_reg_C"/>
    <property type="match status" value="1"/>
</dbReference>